<dbReference type="EMBL" id="FQVC01000011">
    <property type="protein sequence ID" value="SHF67300.1"/>
    <property type="molecule type" value="Genomic_DNA"/>
</dbReference>
<evidence type="ECO:0000256" key="2">
    <source>
        <dbReference type="ARBA" id="ARBA00022723"/>
    </source>
</evidence>
<dbReference type="OrthoDB" id="9805575at2"/>
<dbReference type="EMBL" id="LAJF01000044">
    <property type="protein sequence ID" value="KKB85869.1"/>
    <property type="molecule type" value="Genomic_DNA"/>
</dbReference>
<keyword evidence="7" id="KW-1185">Reference proteome</keyword>
<gene>
    <name evidence="6" type="ORF">SAMN02745223_03275</name>
    <name evidence="5" type="ORF">VW29_05075</name>
</gene>
<dbReference type="GO" id="GO:0016846">
    <property type="term" value="F:carbon-sulfur lyase activity"/>
    <property type="evidence" value="ECO:0007669"/>
    <property type="project" value="InterPro"/>
</dbReference>
<name>A0A0F5LUM5_9HYPH</name>
<dbReference type="STRING" id="1121477.SAMN02745223_03275"/>
<feature type="domain" description="CENP-V/GFA" evidence="4">
    <location>
        <begin position="3"/>
        <end position="114"/>
    </location>
</feature>
<dbReference type="GO" id="GO:0046872">
    <property type="term" value="F:metal ion binding"/>
    <property type="evidence" value="ECO:0007669"/>
    <property type="project" value="UniProtKB-KW"/>
</dbReference>
<reference evidence="5 7" key="1">
    <citation type="submission" date="2015-03" db="EMBL/GenBank/DDBJ databases">
        <authorList>
            <person name="Hassan Y.I."/>
            <person name="Lepp D."/>
            <person name="Zhou T."/>
        </authorList>
    </citation>
    <scope>NUCLEOTIDE SEQUENCE [LARGE SCALE GENOMIC DNA]</scope>
    <source>
        <strain evidence="5 7">DSM 17137</strain>
    </source>
</reference>
<dbReference type="Gene3D" id="2.170.150.70">
    <property type="match status" value="1"/>
</dbReference>
<evidence type="ECO:0000259" key="4">
    <source>
        <dbReference type="PROSITE" id="PS51891"/>
    </source>
</evidence>
<dbReference type="InterPro" id="IPR011057">
    <property type="entry name" value="Mss4-like_sf"/>
</dbReference>
<evidence type="ECO:0000313" key="7">
    <source>
        <dbReference type="Proteomes" id="UP000033608"/>
    </source>
</evidence>
<sequence length="132" mass="14383">MPLFASCHCGATKLEVQQPPTHAAECNCTFCSRTGAVWGYYQPGEVKILSDTAGTIYSASGSGEHHFCTTCGMHTYGVSPDWSSMYNSDGTAKNGDPTAVPTTQIYALNLRLIDDFDWSSVTIEKMDGRNNW</sequence>
<dbReference type="InterPro" id="IPR052355">
    <property type="entry name" value="CENP-V-like"/>
</dbReference>
<dbReference type="PANTHER" id="PTHR28620:SF1">
    <property type="entry name" value="CENP-V_GFA DOMAIN-CONTAINING PROTEIN"/>
    <property type="match status" value="1"/>
</dbReference>
<dbReference type="Proteomes" id="UP000184533">
    <property type="component" value="Unassembled WGS sequence"/>
</dbReference>
<evidence type="ECO:0000256" key="3">
    <source>
        <dbReference type="ARBA" id="ARBA00022833"/>
    </source>
</evidence>
<dbReference type="InterPro" id="IPR006913">
    <property type="entry name" value="CENP-V/GFA"/>
</dbReference>
<evidence type="ECO:0000313" key="5">
    <source>
        <dbReference type="EMBL" id="KKB85869.1"/>
    </source>
</evidence>
<evidence type="ECO:0000313" key="8">
    <source>
        <dbReference type="Proteomes" id="UP000184533"/>
    </source>
</evidence>
<dbReference type="SUPFAM" id="SSF51316">
    <property type="entry name" value="Mss4-like"/>
    <property type="match status" value="1"/>
</dbReference>
<accession>A0A0F5LUM5</accession>
<evidence type="ECO:0000313" key="6">
    <source>
        <dbReference type="EMBL" id="SHF67300.1"/>
    </source>
</evidence>
<organism evidence="5 7">
    <name type="scientific">Devosia limi DSM 17137</name>
    <dbReference type="NCBI Taxonomy" id="1121477"/>
    <lineage>
        <taxon>Bacteria</taxon>
        <taxon>Pseudomonadati</taxon>
        <taxon>Pseudomonadota</taxon>
        <taxon>Alphaproteobacteria</taxon>
        <taxon>Hyphomicrobiales</taxon>
        <taxon>Devosiaceae</taxon>
        <taxon>Devosia</taxon>
    </lineage>
</organism>
<comment type="similarity">
    <text evidence="1">Belongs to the Gfa family.</text>
</comment>
<keyword evidence="2" id="KW-0479">Metal-binding</keyword>
<evidence type="ECO:0000256" key="1">
    <source>
        <dbReference type="ARBA" id="ARBA00005495"/>
    </source>
</evidence>
<dbReference type="PATRIC" id="fig|1121477.3.peg.2096"/>
<dbReference type="Proteomes" id="UP000033608">
    <property type="component" value="Unassembled WGS sequence"/>
</dbReference>
<proteinExistence type="inferred from homology"/>
<keyword evidence="3" id="KW-0862">Zinc</keyword>
<dbReference type="AlphaFoldDB" id="A0A0F5LUM5"/>
<reference evidence="6 8" key="2">
    <citation type="submission" date="2016-11" db="EMBL/GenBank/DDBJ databases">
        <authorList>
            <person name="Jaros S."/>
            <person name="Januszkiewicz K."/>
            <person name="Wedrychowicz H."/>
        </authorList>
    </citation>
    <scope>NUCLEOTIDE SEQUENCE [LARGE SCALE GENOMIC DNA]</scope>
    <source>
        <strain evidence="6 8">DSM 17137</strain>
    </source>
</reference>
<dbReference type="RefSeq" id="WP_046134224.1">
    <property type="nucleotide sequence ID" value="NZ_FQVC01000011.1"/>
</dbReference>
<dbReference type="Pfam" id="PF04828">
    <property type="entry name" value="GFA"/>
    <property type="match status" value="1"/>
</dbReference>
<dbReference type="PANTHER" id="PTHR28620">
    <property type="entry name" value="CENTROMERE PROTEIN V"/>
    <property type="match status" value="1"/>
</dbReference>
<dbReference type="PROSITE" id="PS51891">
    <property type="entry name" value="CENP_V_GFA"/>
    <property type="match status" value="1"/>
</dbReference>
<protein>
    <submittedName>
        <fullName evidence="5">Aldehyde-activating protein</fullName>
    </submittedName>
</protein>